<evidence type="ECO:0000313" key="1">
    <source>
        <dbReference type="EMBL" id="MFC1405673.1"/>
    </source>
</evidence>
<accession>A0ABV6UW75</accession>
<proteinExistence type="predicted"/>
<dbReference type="SUPFAM" id="SSF159941">
    <property type="entry name" value="MM3350-like"/>
    <property type="match status" value="1"/>
</dbReference>
<dbReference type="RefSeq" id="WP_232242843.1">
    <property type="nucleotide sequence ID" value="NZ_JBHEZZ010000023.1"/>
</dbReference>
<protein>
    <submittedName>
        <fullName evidence="1">Plasmid pRiA4b ORF-3 family protein</fullName>
    </submittedName>
</protein>
<dbReference type="EMBL" id="JBHEZZ010000023">
    <property type="protein sequence ID" value="MFC1405673.1"/>
    <property type="molecule type" value="Genomic_DNA"/>
</dbReference>
<dbReference type="InterPro" id="IPR024047">
    <property type="entry name" value="MM3350-like_sf"/>
</dbReference>
<gene>
    <name evidence="1" type="ORF">ACEZDJ_30725</name>
</gene>
<reference evidence="1 2" key="1">
    <citation type="submission" date="2024-09" db="EMBL/GenBank/DDBJ databases">
        <authorList>
            <person name="Lee S.D."/>
        </authorList>
    </citation>
    <scope>NUCLEOTIDE SEQUENCE [LARGE SCALE GENOMIC DNA]</scope>
    <source>
        <strain evidence="1 2">N1-5</strain>
    </source>
</reference>
<sequence>MSSSKTPKVAVSESYQVRVELQDIEPVIWRSLQVRPR</sequence>
<evidence type="ECO:0000313" key="2">
    <source>
        <dbReference type="Proteomes" id="UP001592528"/>
    </source>
</evidence>
<keyword evidence="2" id="KW-1185">Reference proteome</keyword>
<organism evidence="1 2">
    <name type="scientific">Streptacidiphilus cavernicola</name>
    <dbReference type="NCBI Taxonomy" id="3342716"/>
    <lineage>
        <taxon>Bacteria</taxon>
        <taxon>Bacillati</taxon>
        <taxon>Actinomycetota</taxon>
        <taxon>Actinomycetes</taxon>
        <taxon>Kitasatosporales</taxon>
        <taxon>Streptomycetaceae</taxon>
        <taxon>Streptacidiphilus</taxon>
    </lineage>
</organism>
<comment type="caution">
    <text evidence="1">The sequence shown here is derived from an EMBL/GenBank/DDBJ whole genome shotgun (WGS) entry which is preliminary data.</text>
</comment>
<dbReference type="Proteomes" id="UP001592528">
    <property type="component" value="Unassembled WGS sequence"/>
</dbReference>
<name>A0ABV6UW75_9ACTN</name>